<evidence type="ECO:0000256" key="1">
    <source>
        <dbReference type="ARBA" id="ARBA00022801"/>
    </source>
</evidence>
<dbReference type="PANTHER" id="PTHR43156:SF2">
    <property type="entry name" value="STAGE II SPORULATION PROTEIN E"/>
    <property type="match status" value="1"/>
</dbReference>
<evidence type="ECO:0000259" key="4">
    <source>
        <dbReference type="PROSITE" id="PS50113"/>
    </source>
</evidence>
<dbReference type="SMART" id="SM00086">
    <property type="entry name" value="PAC"/>
    <property type="match status" value="4"/>
</dbReference>
<dbReference type="Pfam" id="PF00989">
    <property type="entry name" value="PAS"/>
    <property type="match status" value="2"/>
</dbReference>
<dbReference type="PROSITE" id="PS50112">
    <property type="entry name" value="PAS"/>
    <property type="match status" value="4"/>
</dbReference>
<feature type="domain" description="PAS" evidence="3">
    <location>
        <begin position="246"/>
        <end position="302"/>
    </location>
</feature>
<proteinExistence type="predicted"/>
<dbReference type="SMART" id="SM00331">
    <property type="entry name" value="PP2C_SIG"/>
    <property type="match status" value="1"/>
</dbReference>
<dbReference type="InterPro" id="IPR001610">
    <property type="entry name" value="PAC"/>
</dbReference>
<dbReference type="CDD" id="cd00130">
    <property type="entry name" value="PAS"/>
    <property type="match status" value="4"/>
</dbReference>
<accession>A0ABT1TE32</accession>
<evidence type="ECO:0000259" key="3">
    <source>
        <dbReference type="PROSITE" id="PS50112"/>
    </source>
</evidence>
<feature type="coiled-coil region" evidence="2">
    <location>
        <begin position="488"/>
        <end position="515"/>
    </location>
</feature>
<evidence type="ECO:0000313" key="6">
    <source>
        <dbReference type="Proteomes" id="UP001524499"/>
    </source>
</evidence>
<feature type="domain" description="PAC" evidence="4">
    <location>
        <begin position="447"/>
        <end position="497"/>
    </location>
</feature>
<organism evidence="5 6">
    <name type="scientific">Methylomonas subterranea</name>
    <dbReference type="NCBI Taxonomy" id="2952225"/>
    <lineage>
        <taxon>Bacteria</taxon>
        <taxon>Pseudomonadati</taxon>
        <taxon>Pseudomonadota</taxon>
        <taxon>Gammaproteobacteria</taxon>
        <taxon>Methylococcales</taxon>
        <taxon>Methylococcaceae</taxon>
        <taxon>Methylomonas</taxon>
    </lineage>
</organism>
<feature type="domain" description="PAS" evidence="3">
    <location>
        <begin position="369"/>
        <end position="440"/>
    </location>
</feature>
<dbReference type="InterPro" id="IPR001932">
    <property type="entry name" value="PPM-type_phosphatase-like_dom"/>
</dbReference>
<evidence type="ECO:0000313" key="5">
    <source>
        <dbReference type="EMBL" id="MCQ8103533.1"/>
    </source>
</evidence>
<feature type="domain" description="PAC" evidence="4">
    <location>
        <begin position="315"/>
        <end position="368"/>
    </location>
</feature>
<dbReference type="InterPro" id="IPR035965">
    <property type="entry name" value="PAS-like_dom_sf"/>
</dbReference>
<dbReference type="SMART" id="SM00091">
    <property type="entry name" value="PAS"/>
    <property type="match status" value="4"/>
</dbReference>
<dbReference type="EMBL" id="JANIBJ010000007">
    <property type="protein sequence ID" value="MCQ8103533.1"/>
    <property type="molecule type" value="Genomic_DNA"/>
</dbReference>
<feature type="domain" description="PAS" evidence="3">
    <location>
        <begin position="21"/>
        <end position="47"/>
    </location>
</feature>
<comment type="caution">
    <text evidence="5">The sequence shown here is derived from an EMBL/GenBank/DDBJ whole genome shotgun (WGS) entry which is preliminary data.</text>
</comment>
<dbReference type="Proteomes" id="UP001524499">
    <property type="component" value="Unassembled WGS sequence"/>
</dbReference>
<dbReference type="InterPro" id="IPR013767">
    <property type="entry name" value="PAS_fold"/>
</dbReference>
<dbReference type="Gene3D" id="3.60.40.10">
    <property type="entry name" value="PPM-type phosphatase domain"/>
    <property type="match status" value="1"/>
</dbReference>
<dbReference type="NCBIfam" id="TIGR00229">
    <property type="entry name" value="sensory_box"/>
    <property type="match status" value="3"/>
</dbReference>
<reference evidence="5 6" key="1">
    <citation type="submission" date="2022-07" db="EMBL/GenBank/DDBJ databases">
        <title>Methylomonas rivi sp. nov., Methylomonas rosea sp. nov., Methylomonas aureus sp. nov. and Methylomonas subterranea sp. nov., four novel methanotrophs isolated from a freshwater creek and the deep terrestrial subsurface.</title>
        <authorList>
            <person name="Abin C."/>
            <person name="Sankaranarayanan K."/>
            <person name="Garner C."/>
            <person name="Sindelar R."/>
            <person name="Kotary K."/>
            <person name="Garner R."/>
            <person name="Barclay S."/>
            <person name="Lawson P."/>
            <person name="Krumholz L."/>
        </authorList>
    </citation>
    <scope>NUCLEOTIDE SEQUENCE [LARGE SCALE GENOMIC DNA]</scope>
    <source>
        <strain evidence="5 6">SURF-2</strain>
    </source>
</reference>
<keyword evidence="1" id="KW-0378">Hydrolase</keyword>
<dbReference type="RefSeq" id="WP_256601266.1">
    <property type="nucleotide sequence ID" value="NZ_JANIBJ010000007.1"/>
</dbReference>
<feature type="domain" description="PAC" evidence="4">
    <location>
        <begin position="193"/>
        <end position="245"/>
    </location>
</feature>
<dbReference type="InterPro" id="IPR000700">
    <property type="entry name" value="PAS-assoc_C"/>
</dbReference>
<dbReference type="Gene3D" id="3.30.450.20">
    <property type="entry name" value="PAS domain"/>
    <property type="match status" value="4"/>
</dbReference>
<dbReference type="PANTHER" id="PTHR43156">
    <property type="entry name" value="STAGE II SPORULATION PROTEIN E-RELATED"/>
    <property type="match status" value="1"/>
</dbReference>
<keyword evidence="2" id="KW-0175">Coiled coil</keyword>
<dbReference type="InterPro" id="IPR036457">
    <property type="entry name" value="PPM-type-like_dom_sf"/>
</dbReference>
<sequence>MFNPDDGSLFNLLIVRYAGGDRAPYIAQANEAARRLLGYSETELAGRPLSVIFAENSLSPWWEEAANQPDNLIDSRFEAEVISADHRRIPAWVSVLSWHERTARPADYILQIQPIKSSDDVFVMRRVVEQSASAMMITDRHGRIEYVNPKFTELTGYAAEELIGQNPNMLQSGHMPPALYQSLWDTLLATGQWQGEVRNKAKDGREYWVYESLSAIKNRAGDITHFLAVEEDITHRKAVESALSESEQRFRQMAELSGEWLWEQDPAGYYLYSSAAVEQILGFTQQQIIGKHYTELLTAQDKATQTGYSSNQHAFRALINHYRHRDGHLVLTESTGLPLFDDSGKLLKWRGVDRDITARLQFQNDLIESERRTRLIIESSLDAIVIMDADGIVTDWNRRAEKMFGWSAAEAMGRPLVQLIIPQRYHHAYHQGMRTFLNSGEGPILNRQTEQLAARRDGSEFPVELSVSPLKVGDSYIFSGFIHDISGRRAAEQQIRQAEVELAIAQNEIRIAQQIQSTLSPAAAIETDEFAIAGLCVPADKVGGDYYDYFFRNGSCLDIVIADVSGHSIGPALFMVETRSVLRVQRDESVTPAEALGILNRFLFNDLNNADYFITLFYMQVDLAGQHIRYANAGHPPPLLFNRPQNRFKELDADGLIVGIRQEVEFEEKSLPLAAGDVILFYTDGLAEAENPQREFFGLQRVKSVFQQNSHLPPGAIIEAISAALKQFCQRTRFNDDITLMVFKWR</sequence>
<evidence type="ECO:0000256" key="2">
    <source>
        <dbReference type="SAM" id="Coils"/>
    </source>
</evidence>
<dbReference type="SUPFAM" id="SSF81606">
    <property type="entry name" value="PP2C-like"/>
    <property type="match status" value="1"/>
</dbReference>
<name>A0ABT1TE32_9GAMM</name>
<dbReference type="PROSITE" id="PS50113">
    <property type="entry name" value="PAC"/>
    <property type="match status" value="3"/>
</dbReference>
<dbReference type="InterPro" id="IPR052016">
    <property type="entry name" value="Bact_Sigma-Reg"/>
</dbReference>
<dbReference type="SUPFAM" id="SSF55785">
    <property type="entry name" value="PYP-like sensor domain (PAS domain)"/>
    <property type="match status" value="4"/>
</dbReference>
<dbReference type="Pfam" id="PF07228">
    <property type="entry name" value="SpoIIE"/>
    <property type="match status" value="1"/>
</dbReference>
<gene>
    <name evidence="5" type="ORF">NP590_05390</name>
</gene>
<dbReference type="InterPro" id="IPR000014">
    <property type="entry name" value="PAS"/>
</dbReference>
<keyword evidence="6" id="KW-1185">Reference proteome</keyword>
<protein>
    <submittedName>
        <fullName evidence="5">PAS domain S-box protein</fullName>
    </submittedName>
</protein>
<dbReference type="Pfam" id="PF13426">
    <property type="entry name" value="PAS_9"/>
    <property type="match status" value="2"/>
</dbReference>
<feature type="domain" description="PAS" evidence="3">
    <location>
        <begin position="124"/>
        <end position="166"/>
    </location>
</feature>